<sequence>MRPPYYTWNNVIGVLQDLQYSFARMLYQAEQLPDVLQQEVI</sequence>
<reference evidence="2" key="1">
    <citation type="submission" date="2017-02" db="EMBL/GenBank/DDBJ databases">
        <authorList>
            <person name="Varghese N."/>
            <person name="Submissions S."/>
        </authorList>
    </citation>
    <scope>NUCLEOTIDE SEQUENCE [LARGE SCALE GENOMIC DNA]</scope>
    <source>
        <strain evidence="2">DSM 22720</strain>
    </source>
</reference>
<organism evidence="1 2">
    <name type="scientific">Enterovibrio nigricans DSM 22720</name>
    <dbReference type="NCBI Taxonomy" id="1121868"/>
    <lineage>
        <taxon>Bacteria</taxon>
        <taxon>Pseudomonadati</taxon>
        <taxon>Pseudomonadota</taxon>
        <taxon>Gammaproteobacteria</taxon>
        <taxon>Vibrionales</taxon>
        <taxon>Vibrionaceae</taxon>
        <taxon>Enterovibrio</taxon>
    </lineage>
</organism>
<name>A0A1T4U600_9GAMM</name>
<proteinExistence type="predicted"/>
<protein>
    <submittedName>
        <fullName evidence="1">Uncharacterized protein</fullName>
    </submittedName>
</protein>
<accession>A0A1T4U600</accession>
<evidence type="ECO:0000313" key="2">
    <source>
        <dbReference type="Proteomes" id="UP000190162"/>
    </source>
</evidence>
<keyword evidence="2" id="KW-1185">Reference proteome</keyword>
<dbReference type="AlphaFoldDB" id="A0A1T4U600"/>
<dbReference type="EMBL" id="FUXU01000006">
    <property type="protein sequence ID" value="SKA48086.1"/>
    <property type="molecule type" value="Genomic_DNA"/>
</dbReference>
<gene>
    <name evidence="1" type="ORF">SAMN02745132_00843</name>
</gene>
<evidence type="ECO:0000313" key="1">
    <source>
        <dbReference type="EMBL" id="SKA48086.1"/>
    </source>
</evidence>
<dbReference type="Proteomes" id="UP000190162">
    <property type="component" value="Unassembled WGS sequence"/>
</dbReference>